<evidence type="ECO:0000256" key="1">
    <source>
        <dbReference type="ARBA" id="ARBA00006068"/>
    </source>
</evidence>
<proteinExistence type="inferred from homology"/>
<gene>
    <name evidence="4" type="ORF">A2966_00100</name>
</gene>
<dbReference type="EMBL" id="MGAR01000028">
    <property type="protein sequence ID" value="OGK51462.1"/>
    <property type="molecule type" value="Genomic_DNA"/>
</dbReference>
<dbReference type="PANTHER" id="PTHR33392:SF6">
    <property type="entry name" value="POLYISOPRENYL-TEICHOIC ACID--PEPTIDOGLYCAN TEICHOIC ACID TRANSFERASE TAGU"/>
    <property type="match status" value="1"/>
</dbReference>
<evidence type="ECO:0000313" key="4">
    <source>
        <dbReference type="EMBL" id="OGK51462.1"/>
    </source>
</evidence>
<reference evidence="4 5" key="1">
    <citation type="journal article" date="2016" name="Nat. Commun.">
        <title>Thousands of microbial genomes shed light on interconnected biogeochemical processes in an aquifer system.</title>
        <authorList>
            <person name="Anantharaman K."/>
            <person name="Brown C.T."/>
            <person name="Hug L.A."/>
            <person name="Sharon I."/>
            <person name="Castelle C.J."/>
            <person name="Probst A.J."/>
            <person name="Thomas B.C."/>
            <person name="Singh A."/>
            <person name="Wilkins M.J."/>
            <person name="Karaoz U."/>
            <person name="Brodie E.L."/>
            <person name="Williams K.H."/>
            <person name="Hubbard S.S."/>
            <person name="Banfield J.F."/>
        </authorList>
    </citation>
    <scope>NUCLEOTIDE SEQUENCE [LARGE SCALE GENOMIC DNA]</scope>
</reference>
<evidence type="ECO:0000256" key="2">
    <source>
        <dbReference type="SAM" id="Phobius"/>
    </source>
</evidence>
<keyword evidence="2" id="KW-0472">Membrane</keyword>
<evidence type="ECO:0000313" key="5">
    <source>
        <dbReference type="Proteomes" id="UP000176480"/>
    </source>
</evidence>
<dbReference type="Pfam" id="PF03816">
    <property type="entry name" value="LytR_cpsA_psr"/>
    <property type="match status" value="1"/>
</dbReference>
<feature type="transmembrane region" description="Helical" evidence="2">
    <location>
        <begin position="20"/>
        <end position="40"/>
    </location>
</feature>
<organism evidence="4 5">
    <name type="scientific">Candidatus Roizmanbacteria bacterium RIFCSPLOWO2_01_FULL_41_22</name>
    <dbReference type="NCBI Taxonomy" id="1802067"/>
    <lineage>
        <taxon>Bacteria</taxon>
        <taxon>Candidatus Roizmaniibacteriota</taxon>
    </lineage>
</organism>
<dbReference type="PANTHER" id="PTHR33392">
    <property type="entry name" value="POLYISOPRENYL-TEICHOIC ACID--PEPTIDOGLYCAN TEICHOIC ACID TRANSFERASE TAGU"/>
    <property type="match status" value="1"/>
</dbReference>
<feature type="domain" description="Cell envelope-related transcriptional attenuator" evidence="3">
    <location>
        <begin position="83"/>
        <end position="310"/>
    </location>
</feature>
<evidence type="ECO:0000259" key="3">
    <source>
        <dbReference type="Pfam" id="PF03816"/>
    </source>
</evidence>
<comment type="similarity">
    <text evidence="1">Belongs to the LytR/CpsA/Psr (LCP) family.</text>
</comment>
<name>A0A1F7J777_9BACT</name>
<dbReference type="AlphaFoldDB" id="A0A1F7J777"/>
<protein>
    <recommendedName>
        <fullName evidence="3">Cell envelope-related transcriptional attenuator domain-containing protein</fullName>
    </recommendedName>
</protein>
<keyword evidence="2" id="KW-1133">Transmembrane helix</keyword>
<sequence>MMVSRLQRLEKKKGSKIRNIVGIVITILVISGIFLAWRVYGFYRGIKQPTRKLIVTKSPEEKYTYNLLVLGYGGGKHDGAYLTDTIMIVHADTKKKKAVLISIPRDVWVKVPTTTQENFHYKINALYEMGLFPQDFPNVDKKYLAYGDSAGLIKYAGLEILGFPIDAYVSVDFSGFTKAIDILGGVDVVVDRAFSDYEYPIAGKETDLCGRDEEFKQIEPLINKQMSEEDKVKLFKEKSDLENFFNEIKDEPNKAFPCRYVTLQFEAGPAHMDGEIALKYSRSRHSLQDGGDFNRAKRQQKILEAVKDKFLSIGGLTKILPLMDEMQNYIKTDVPEDDIRRLFPEIKNLNEYEIIPLVIAEPQYVISSYSDYGQYILLPKSGKDNWRQVQTDVKNIMDGITPAPTLSKKNKTN</sequence>
<dbReference type="InterPro" id="IPR004474">
    <property type="entry name" value="LytR_CpsA_psr"/>
</dbReference>
<dbReference type="Gene3D" id="3.40.630.190">
    <property type="entry name" value="LCP protein"/>
    <property type="match status" value="1"/>
</dbReference>
<comment type="caution">
    <text evidence="4">The sequence shown here is derived from an EMBL/GenBank/DDBJ whole genome shotgun (WGS) entry which is preliminary data.</text>
</comment>
<dbReference type="InterPro" id="IPR050922">
    <property type="entry name" value="LytR/CpsA/Psr_CW_biosynth"/>
</dbReference>
<dbReference type="STRING" id="1802067.A2966_00100"/>
<dbReference type="Proteomes" id="UP000176480">
    <property type="component" value="Unassembled WGS sequence"/>
</dbReference>
<keyword evidence="2" id="KW-0812">Transmembrane</keyword>
<accession>A0A1F7J777</accession>